<proteinExistence type="predicted"/>
<dbReference type="Pfam" id="PF08707">
    <property type="entry name" value="PriCT_2"/>
    <property type="match status" value="1"/>
</dbReference>
<keyword evidence="1" id="KW-0547">Nucleotide-binding</keyword>
<dbReference type="GO" id="GO:0016817">
    <property type="term" value="F:hydrolase activity, acting on acid anhydrides"/>
    <property type="evidence" value="ECO:0007669"/>
    <property type="project" value="InterPro"/>
</dbReference>
<comment type="caution">
    <text evidence="5">The sequence shown here is derived from an EMBL/GenBank/DDBJ whole genome shotgun (WGS) entry which is preliminary data.</text>
</comment>
<dbReference type="InterPro" id="IPR027417">
    <property type="entry name" value="P-loop_NTPase"/>
</dbReference>
<dbReference type="InterPro" id="IPR014818">
    <property type="entry name" value="Phage/plasmid_primase_P4_C"/>
</dbReference>
<dbReference type="InterPro" id="IPR015330">
    <property type="entry name" value="DNA_primase/pol_bifunc_N"/>
</dbReference>
<gene>
    <name evidence="5" type="ORF">EAY64_05475</name>
</gene>
<name>A0A454JKY0_9NEIS</name>
<dbReference type="SMART" id="SM00885">
    <property type="entry name" value="D5_N"/>
    <property type="match status" value="1"/>
</dbReference>
<dbReference type="InterPro" id="IPR014015">
    <property type="entry name" value="Helicase_SF3_DNA-vir"/>
</dbReference>
<accession>A0A454JKY0</accession>
<dbReference type="NCBIfam" id="TIGR01613">
    <property type="entry name" value="primase_Cterm"/>
    <property type="match status" value="1"/>
</dbReference>
<evidence type="ECO:0000313" key="6">
    <source>
        <dbReference type="Proteomes" id="UP000274139"/>
    </source>
</evidence>
<dbReference type="Pfam" id="PF08706">
    <property type="entry name" value="D5_N"/>
    <property type="match status" value="1"/>
</dbReference>
<evidence type="ECO:0000256" key="3">
    <source>
        <dbReference type="ARBA" id="ARBA00022840"/>
    </source>
</evidence>
<evidence type="ECO:0000256" key="2">
    <source>
        <dbReference type="ARBA" id="ARBA00022801"/>
    </source>
</evidence>
<dbReference type="PANTHER" id="PTHR35372">
    <property type="entry name" value="ATP BINDING PROTEIN-RELATED"/>
    <property type="match status" value="1"/>
</dbReference>
<dbReference type="InterPro" id="IPR051620">
    <property type="entry name" value="ORF904-like_C"/>
</dbReference>
<dbReference type="SUPFAM" id="SSF56747">
    <property type="entry name" value="Prim-pol domain"/>
    <property type="match status" value="1"/>
</dbReference>
<evidence type="ECO:0000313" key="5">
    <source>
        <dbReference type="EMBL" id="RMD00047.1"/>
    </source>
</evidence>
<evidence type="ECO:0000256" key="1">
    <source>
        <dbReference type="ARBA" id="ARBA00022741"/>
    </source>
</evidence>
<organism evidence="5 6">
    <name type="scientific">Aquitalea palustris</name>
    <dbReference type="NCBI Taxonomy" id="2480983"/>
    <lineage>
        <taxon>Bacteria</taxon>
        <taxon>Pseudomonadati</taxon>
        <taxon>Pseudomonadota</taxon>
        <taxon>Betaproteobacteria</taxon>
        <taxon>Neisseriales</taxon>
        <taxon>Chromobacteriaceae</taxon>
        <taxon>Aquitalea</taxon>
    </lineage>
</organism>
<keyword evidence="6" id="KW-1185">Reference proteome</keyword>
<keyword evidence="2" id="KW-0378">Hydrolase</keyword>
<dbReference type="InterPro" id="IPR006500">
    <property type="entry name" value="Helicase_put_C_phage/plasmid"/>
</dbReference>
<dbReference type="EMBL" id="RFAR01000019">
    <property type="protein sequence ID" value="RMD00047.1"/>
    <property type="molecule type" value="Genomic_DNA"/>
</dbReference>
<keyword evidence="3" id="KW-0067">ATP-binding</keyword>
<dbReference type="OrthoDB" id="5959484at2"/>
<reference evidence="5 6" key="1">
    <citation type="submission" date="2018-10" db="EMBL/GenBank/DDBJ databases">
        <title>Draft genome sequence of Aquitalea MWU14-2217 isolated from a wild cranberry bog in Provincetown, Massachusetts.</title>
        <authorList>
            <person name="Ebadzadsahrai G."/>
            <person name="Soby S."/>
        </authorList>
    </citation>
    <scope>NUCLEOTIDE SEQUENCE [LARGE SCALE GENOMIC DNA]</scope>
    <source>
        <strain evidence="5 6">MWU14-2217</strain>
    </source>
</reference>
<evidence type="ECO:0000259" key="4">
    <source>
        <dbReference type="PROSITE" id="PS51206"/>
    </source>
</evidence>
<dbReference type="Gene3D" id="3.40.50.300">
    <property type="entry name" value="P-loop containing nucleotide triphosphate hydrolases"/>
    <property type="match status" value="1"/>
</dbReference>
<dbReference type="GO" id="GO:0005524">
    <property type="term" value="F:ATP binding"/>
    <property type="evidence" value="ECO:0007669"/>
    <property type="project" value="UniProtKB-KW"/>
</dbReference>
<dbReference type="PANTHER" id="PTHR35372:SF2">
    <property type="entry name" value="SF3 HELICASE DOMAIN-CONTAINING PROTEIN"/>
    <property type="match status" value="1"/>
</dbReference>
<feature type="domain" description="SF3 helicase" evidence="4">
    <location>
        <begin position="554"/>
        <end position="718"/>
    </location>
</feature>
<dbReference type="RefSeq" id="WP_103523778.1">
    <property type="nucleotide sequence ID" value="NZ_JAIZDC010000001.1"/>
</dbReference>
<dbReference type="PROSITE" id="PS51206">
    <property type="entry name" value="SF3_HELICASE_1"/>
    <property type="match status" value="1"/>
</dbReference>
<protein>
    <submittedName>
        <fullName evidence="5">DNA primase</fullName>
    </submittedName>
</protein>
<dbReference type="Proteomes" id="UP000274139">
    <property type="component" value="Unassembled WGS sequence"/>
</dbReference>
<sequence length="845" mass="94160">MTRFFQQQGRALLANGYLIVPITPGHKRPALPNWQHSRLGATDLSNYPDHGVGILCGQGANPICAIDIDTTDPELAQRFTTWCQDNIGPTCERIGNAPKILLAYRAADDGWSKAASAWFEDEFEDRHRVEILGRGQQFVVYHIHPDTQQPYEWVDLFGGLEYMRADSLPIVTQAQITQALAVFEQMAAEAGMHQVKGGASTFQSTTADDDPLMSFEPAVGIALSEVKKALSYINCHDYDTWLRAGMALHHEYGADIAALDAWDEWSATAPNYQGREDLEKRWASFGQSGRSPATVRWILKAGKQALRVVLRTEKRQGMDELKLLIDRCDDGMVLLDEVAAIARQVISETPELRPEVVAAMRSRYRQVTGVALPAADLTRALREPTPPTVKARRPLTEFGNAERMLDKYGQGLMYVPELAAWHCWTGVYWRRALDVEVEHMAKETVKALVQEIEDHPEPAEFFKFCAVSQQAKMVRNMVTLAQSDPRVNVPARELDKHAHLLGVANGVVDLRTGELLEPDPDLRITKVAGCNFDPAATCPLFQRTVAEVFNDDLDMVSFFQRLVGYAAMGQPTQDVMVIPHGNGSNGKSTVLGAIRMAFGDYARSADANTFVSDGRGGNAGGAREDLLRLKGARFVYVNEPDENSELREGSVKAMTGGDAITARGLYSRDTVEIMPSWVVFMPTNHKPIVKGSDNGIWRRLMLLPFTRNFESDPTIKKDPEREAKLTAEREGILAWVVQGALAFQRDGLATVGAVREAGESYRSQMDILSEWLEECCEVDPLFREESSALWRSWEQYAKSRGLLMYVKNSVSLGRRLDARFPALKLPGGKRMRAGLRIRADFDDLV</sequence>
<dbReference type="InterPro" id="IPR014819">
    <property type="entry name" value="PriCT_2"/>
</dbReference>
<dbReference type="Pfam" id="PF09250">
    <property type="entry name" value="Prim-Pol"/>
    <property type="match status" value="1"/>
</dbReference>
<dbReference type="AlphaFoldDB" id="A0A454JKY0"/>